<organism evidence="2 3">
    <name type="scientific">Rugamonas rivuli</name>
    <dbReference type="NCBI Taxonomy" id="2743358"/>
    <lineage>
        <taxon>Bacteria</taxon>
        <taxon>Pseudomonadati</taxon>
        <taxon>Pseudomonadota</taxon>
        <taxon>Betaproteobacteria</taxon>
        <taxon>Burkholderiales</taxon>
        <taxon>Oxalobacteraceae</taxon>
        <taxon>Telluria group</taxon>
        <taxon>Rugamonas</taxon>
    </lineage>
</organism>
<dbReference type="EMBL" id="WHUF01000001">
    <property type="protein sequence ID" value="MQA18902.1"/>
    <property type="molecule type" value="Genomic_DNA"/>
</dbReference>
<reference evidence="2 3" key="1">
    <citation type="submission" date="2019-10" db="EMBL/GenBank/DDBJ databases">
        <title>Two novel species isolated from a subtropical stream in China.</title>
        <authorList>
            <person name="Lu H."/>
        </authorList>
    </citation>
    <scope>NUCLEOTIDE SEQUENCE [LARGE SCALE GENOMIC DNA]</scope>
    <source>
        <strain evidence="2 3">FT103W</strain>
    </source>
</reference>
<protein>
    <submittedName>
        <fullName evidence="2">Uncharacterized protein</fullName>
    </submittedName>
</protein>
<feature type="non-terminal residue" evidence="2">
    <location>
        <position position="71"/>
    </location>
</feature>
<dbReference type="Proteomes" id="UP000444318">
    <property type="component" value="Unassembled WGS sequence"/>
</dbReference>
<proteinExistence type="predicted"/>
<keyword evidence="1" id="KW-0732">Signal</keyword>
<keyword evidence="3" id="KW-1185">Reference proteome</keyword>
<evidence type="ECO:0000313" key="3">
    <source>
        <dbReference type="Proteomes" id="UP000444318"/>
    </source>
</evidence>
<feature type="chain" id="PRO_5032340278" evidence="1">
    <location>
        <begin position="26"/>
        <end position="71"/>
    </location>
</feature>
<name>A0A843S814_9BURK</name>
<comment type="caution">
    <text evidence="2">The sequence shown here is derived from an EMBL/GenBank/DDBJ whole genome shotgun (WGS) entry which is preliminary data.</text>
</comment>
<accession>A0A843S814</accession>
<feature type="signal peptide" evidence="1">
    <location>
        <begin position="1"/>
        <end position="25"/>
    </location>
</feature>
<dbReference type="RefSeq" id="WP_152802224.1">
    <property type="nucleotide sequence ID" value="NZ_WHUF01000001.1"/>
</dbReference>
<gene>
    <name evidence="2" type="ORF">GEV01_05175</name>
</gene>
<dbReference type="AlphaFoldDB" id="A0A843S814"/>
<evidence type="ECO:0000313" key="2">
    <source>
        <dbReference type="EMBL" id="MQA18902.1"/>
    </source>
</evidence>
<sequence>MKRSRFLPLPALLSVLLAAAMPAAAQQVTLGRLFSTQEERGNLDRQRDGGPSGQAIAALAAGGSAGGAFPG</sequence>
<evidence type="ECO:0000256" key="1">
    <source>
        <dbReference type="SAM" id="SignalP"/>
    </source>
</evidence>